<accession>A0A975C2S1</accession>
<dbReference type="RefSeq" id="WP_207871323.1">
    <property type="nucleotide sequence ID" value="NZ_CP062222.1"/>
</dbReference>
<evidence type="ECO:0000313" key="1">
    <source>
        <dbReference type="EMBL" id="QTC92009.1"/>
    </source>
</evidence>
<keyword evidence="2" id="KW-1185">Reference proteome</keyword>
<protein>
    <submittedName>
        <fullName evidence="1">Uncharacterized protein</fullName>
    </submittedName>
</protein>
<dbReference type="KEGG" id="bgoe:IFJ75_03580"/>
<evidence type="ECO:0000313" key="2">
    <source>
        <dbReference type="Proteomes" id="UP000663918"/>
    </source>
</evidence>
<organism evidence="1 2">
    <name type="scientific">Brevundimonas goettingensis</name>
    <dbReference type="NCBI Taxonomy" id="2774190"/>
    <lineage>
        <taxon>Bacteria</taxon>
        <taxon>Pseudomonadati</taxon>
        <taxon>Pseudomonadota</taxon>
        <taxon>Alphaproteobacteria</taxon>
        <taxon>Caulobacterales</taxon>
        <taxon>Caulobacteraceae</taxon>
        <taxon>Brevundimonas</taxon>
    </lineage>
</organism>
<sequence>MADGFDIRIEGEQAERLRSAAEAVGVDVVAFTRDLLAQSMPDFEEDDRRWAEYLRTGETVSVEEAFAAFDAEVARVRARKAARKAG</sequence>
<dbReference type="EMBL" id="CP062222">
    <property type="protein sequence ID" value="QTC92009.1"/>
    <property type="molecule type" value="Genomic_DNA"/>
</dbReference>
<name>A0A975C2S1_9CAUL</name>
<dbReference type="AlphaFoldDB" id="A0A975C2S1"/>
<reference evidence="1" key="1">
    <citation type="submission" date="2020-09" db="EMBL/GenBank/DDBJ databases">
        <title>Brevundimonas sp. LVF2 isolated from a puddle in Goettingen, Germany.</title>
        <authorList>
            <person name="Friedrich I."/>
            <person name="Klassen A."/>
            <person name="Hannes N."/>
            <person name="Schneider D."/>
            <person name="Hertel R."/>
            <person name="Daniel R."/>
        </authorList>
    </citation>
    <scope>NUCLEOTIDE SEQUENCE</scope>
    <source>
        <strain evidence="1">LVF2</strain>
    </source>
</reference>
<gene>
    <name evidence="1" type="ORF">IFJ75_03580</name>
</gene>
<dbReference type="Proteomes" id="UP000663918">
    <property type="component" value="Chromosome"/>
</dbReference>
<proteinExistence type="predicted"/>